<keyword evidence="2" id="KW-1185">Reference proteome</keyword>
<protein>
    <submittedName>
        <fullName evidence="1">Uncharacterized protein</fullName>
    </submittedName>
</protein>
<reference evidence="2" key="1">
    <citation type="submission" date="2016-10" db="EMBL/GenBank/DDBJ databases">
        <authorList>
            <person name="Varghese N."/>
            <person name="Submissions S."/>
        </authorList>
    </citation>
    <scope>NUCLEOTIDE SEQUENCE [LARGE SCALE GENOMIC DNA]</scope>
    <source>
        <strain evidence="2">8N4</strain>
    </source>
</reference>
<dbReference type="RefSeq" id="WP_092674286.1">
    <property type="nucleotide sequence ID" value="NZ_FOGC01000004.1"/>
</dbReference>
<dbReference type="AlphaFoldDB" id="A0A1H9GYR4"/>
<gene>
    <name evidence="1" type="ORF">SAMN05216522_1044</name>
</gene>
<dbReference type="OrthoDB" id="6633924at2"/>
<name>A0A1H9GYR4_9GAMM</name>
<dbReference type="Proteomes" id="UP000242515">
    <property type="component" value="Unassembled WGS sequence"/>
</dbReference>
<organism evidence="1 2">
    <name type="scientific">Rosenbergiella nectarea</name>
    <dbReference type="NCBI Taxonomy" id="988801"/>
    <lineage>
        <taxon>Bacteria</taxon>
        <taxon>Pseudomonadati</taxon>
        <taxon>Pseudomonadota</taxon>
        <taxon>Gammaproteobacteria</taxon>
        <taxon>Enterobacterales</taxon>
        <taxon>Erwiniaceae</taxon>
        <taxon>Rosenbergiella</taxon>
    </lineage>
</organism>
<evidence type="ECO:0000313" key="2">
    <source>
        <dbReference type="Proteomes" id="UP000242515"/>
    </source>
</evidence>
<proteinExistence type="predicted"/>
<evidence type="ECO:0000313" key="1">
    <source>
        <dbReference type="EMBL" id="SEQ55272.1"/>
    </source>
</evidence>
<dbReference type="STRING" id="988801.SAMN05216522_1044"/>
<dbReference type="EMBL" id="FOGC01000004">
    <property type="protein sequence ID" value="SEQ55272.1"/>
    <property type="molecule type" value="Genomic_DNA"/>
</dbReference>
<accession>A0A1H9GYR4</accession>
<sequence>MTNRKTLDSIKNRINNLSPHERINGLELVGIDRDPNGDIVIASKSYIPFGKHGGEAWQEVYPEGDPRRVKWEGNA</sequence>